<dbReference type="AlphaFoldDB" id="A0A2T0TYG9"/>
<sequence length="57" mass="6094">MLASTIAFGAITDGRATLRVGGRDVTLARGDEVTTDSLRLVCTDVTRDTVALTVERR</sequence>
<dbReference type="Proteomes" id="UP000239210">
    <property type="component" value="Unassembled WGS sequence"/>
</dbReference>
<proteinExistence type="predicted"/>
<evidence type="ECO:0000313" key="2">
    <source>
        <dbReference type="Proteomes" id="UP000239210"/>
    </source>
</evidence>
<name>A0A2T0TYG9_9ACTN</name>
<gene>
    <name evidence="1" type="ORF">LY71_103244</name>
</gene>
<protein>
    <submittedName>
        <fullName evidence="1">Uncharacterized protein</fullName>
    </submittedName>
</protein>
<reference evidence="1 2" key="1">
    <citation type="submission" date="2018-03" db="EMBL/GenBank/DDBJ databases">
        <title>Genomic Encyclopedia of Archaeal and Bacterial Type Strains, Phase II (KMG-II): from individual species to whole genera.</title>
        <authorList>
            <person name="Goeker M."/>
        </authorList>
    </citation>
    <scope>NUCLEOTIDE SEQUENCE [LARGE SCALE GENOMIC DNA]</scope>
    <source>
        <strain evidence="1 2">DSM 45416</strain>
    </source>
</reference>
<organism evidence="1 2">
    <name type="scientific">Geodermatophilus tzadiensis</name>
    <dbReference type="NCBI Taxonomy" id="1137988"/>
    <lineage>
        <taxon>Bacteria</taxon>
        <taxon>Bacillati</taxon>
        <taxon>Actinomycetota</taxon>
        <taxon>Actinomycetes</taxon>
        <taxon>Geodermatophilales</taxon>
        <taxon>Geodermatophilaceae</taxon>
        <taxon>Geodermatophilus</taxon>
    </lineage>
</organism>
<dbReference type="EMBL" id="PVTG01000003">
    <property type="protein sequence ID" value="PRY50680.1"/>
    <property type="molecule type" value="Genomic_DNA"/>
</dbReference>
<accession>A0A2T0TYG9</accession>
<evidence type="ECO:0000313" key="1">
    <source>
        <dbReference type="EMBL" id="PRY50680.1"/>
    </source>
</evidence>
<keyword evidence="2" id="KW-1185">Reference proteome</keyword>
<comment type="caution">
    <text evidence="1">The sequence shown here is derived from an EMBL/GenBank/DDBJ whole genome shotgun (WGS) entry which is preliminary data.</text>
</comment>